<protein>
    <submittedName>
        <fullName evidence="1">Uncharacterized protein</fullName>
    </submittedName>
</protein>
<accession>A0AAD5GKV2</accession>
<evidence type="ECO:0000313" key="2">
    <source>
        <dbReference type="Proteomes" id="UP001206925"/>
    </source>
</evidence>
<gene>
    <name evidence="1" type="ORF">M8C21_033101</name>
</gene>
<organism evidence="1 2">
    <name type="scientific">Ambrosia artemisiifolia</name>
    <name type="common">Common ragweed</name>
    <dbReference type="NCBI Taxonomy" id="4212"/>
    <lineage>
        <taxon>Eukaryota</taxon>
        <taxon>Viridiplantae</taxon>
        <taxon>Streptophyta</taxon>
        <taxon>Embryophyta</taxon>
        <taxon>Tracheophyta</taxon>
        <taxon>Spermatophyta</taxon>
        <taxon>Magnoliopsida</taxon>
        <taxon>eudicotyledons</taxon>
        <taxon>Gunneridae</taxon>
        <taxon>Pentapetalae</taxon>
        <taxon>asterids</taxon>
        <taxon>campanulids</taxon>
        <taxon>Asterales</taxon>
        <taxon>Asteraceae</taxon>
        <taxon>Asteroideae</taxon>
        <taxon>Heliantheae alliance</taxon>
        <taxon>Heliantheae</taxon>
        <taxon>Ambrosia</taxon>
    </lineage>
</organism>
<sequence length="136" mass="16169">MIDQKQCSIQEFVNEYQHNQLRWISSPQQYLEAQLQMSEMCSLLNVTVLTSRVDKWRWDCSNDDEFWRVLCFWCDFISSKIQYRSLANTKDKKEDSCTVVKNVSLRRYWSLVELCLAELILGNAIETTPNSDLEER</sequence>
<dbReference type="EMBL" id="JAMZMK010007464">
    <property type="protein sequence ID" value="KAI7744699.1"/>
    <property type="molecule type" value="Genomic_DNA"/>
</dbReference>
<keyword evidence="2" id="KW-1185">Reference proteome</keyword>
<evidence type="ECO:0000313" key="1">
    <source>
        <dbReference type="EMBL" id="KAI7744699.1"/>
    </source>
</evidence>
<name>A0AAD5GKV2_AMBAR</name>
<reference evidence="1" key="1">
    <citation type="submission" date="2022-06" db="EMBL/GenBank/DDBJ databases">
        <title>Uncovering the hologenomic basis of an extraordinary plant invasion.</title>
        <authorList>
            <person name="Bieker V.C."/>
            <person name="Martin M.D."/>
            <person name="Gilbert T."/>
            <person name="Hodgins K."/>
            <person name="Battlay P."/>
            <person name="Petersen B."/>
            <person name="Wilson J."/>
        </authorList>
    </citation>
    <scope>NUCLEOTIDE SEQUENCE</scope>
    <source>
        <strain evidence="1">AA19_3_7</strain>
        <tissue evidence="1">Leaf</tissue>
    </source>
</reference>
<comment type="caution">
    <text evidence="1">The sequence shown here is derived from an EMBL/GenBank/DDBJ whole genome shotgun (WGS) entry which is preliminary data.</text>
</comment>
<dbReference type="Proteomes" id="UP001206925">
    <property type="component" value="Unassembled WGS sequence"/>
</dbReference>
<proteinExistence type="predicted"/>
<dbReference type="AlphaFoldDB" id="A0AAD5GKV2"/>